<accession>A0AAD4VN42</accession>
<evidence type="ECO:0000313" key="2">
    <source>
        <dbReference type="Proteomes" id="UP001054821"/>
    </source>
</evidence>
<keyword evidence="2" id="KW-1185">Reference proteome</keyword>
<proteinExistence type="predicted"/>
<sequence>MDRQWIAKCCDRGNDPNYKKGIESFIDVVERKPLSFIDNWERLHKDREHNWISEDAQEKHMLATNMQSVQEDYSNLRTNLVAALEASNNDGLDNAWLMSMLHAALMSSATT</sequence>
<reference evidence="1 2" key="1">
    <citation type="journal article" date="2022" name="G3 (Bethesda)">
        <title>Whole-genome sequence and methylome profiling of the almond [Prunus dulcis (Mill.) D.A. Webb] cultivar 'Nonpareil'.</title>
        <authorList>
            <person name="D'Amico-Willman K.M."/>
            <person name="Ouma W.Z."/>
            <person name="Meulia T."/>
            <person name="Sideli G.M."/>
            <person name="Gradziel T.M."/>
            <person name="Fresnedo-Ramirez J."/>
        </authorList>
    </citation>
    <scope>NUCLEOTIDE SEQUENCE [LARGE SCALE GENOMIC DNA]</scope>
    <source>
        <strain evidence="1">Clone GOH B32 T37-40</strain>
    </source>
</reference>
<evidence type="ECO:0000313" key="1">
    <source>
        <dbReference type="EMBL" id="KAI5327671.1"/>
    </source>
</evidence>
<dbReference type="Proteomes" id="UP001054821">
    <property type="component" value="Chromosome 5"/>
</dbReference>
<dbReference type="AlphaFoldDB" id="A0AAD4VN42"/>
<name>A0AAD4VN42_PRUDU</name>
<comment type="caution">
    <text evidence="1">The sequence shown here is derived from an EMBL/GenBank/DDBJ whole genome shotgun (WGS) entry which is preliminary data.</text>
</comment>
<dbReference type="EMBL" id="JAJFAZ020000005">
    <property type="protein sequence ID" value="KAI5327671.1"/>
    <property type="molecule type" value="Genomic_DNA"/>
</dbReference>
<gene>
    <name evidence="1" type="ORF">L3X38_027067</name>
</gene>
<protein>
    <submittedName>
        <fullName evidence="1">Uncharacterized protein</fullName>
    </submittedName>
</protein>
<organism evidence="1 2">
    <name type="scientific">Prunus dulcis</name>
    <name type="common">Almond</name>
    <name type="synonym">Amygdalus dulcis</name>
    <dbReference type="NCBI Taxonomy" id="3755"/>
    <lineage>
        <taxon>Eukaryota</taxon>
        <taxon>Viridiplantae</taxon>
        <taxon>Streptophyta</taxon>
        <taxon>Embryophyta</taxon>
        <taxon>Tracheophyta</taxon>
        <taxon>Spermatophyta</taxon>
        <taxon>Magnoliopsida</taxon>
        <taxon>eudicotyledons</taxon>
        <taxon>Gunneridae</taxon>
        <taxon>Pentapetalae</taxon>
        <taxon>rosids</taxon>
        <taxon>fabids</taxon>
        <taxon>Rosales</taxon>
        <taxon>Rosaceae</taxon>
        <taxon>Amygdaloideae</taxon>
        <taxon>Amygdaleae</taxon>
        <taxon>Prunus</taxon>
    </lineage>
</organism>